<dbReference type="PANTHER" id="PTHR43278:SF1">
    <property type="entry name" value="IRON-SULFUR FLAVOPROTEIN MJ1083"/>
    <property type="match status" value="1"/>
</dbReference>
<organism evidence="5 6">
    <name type="scientific">Furfurilactobacillus curtus</name>
    <dbReference type="NCBI Taxonomy" id="1746200"/>
    <lineage>
        <taxon>Bacteria</taxon>
        <taxon>Bacillati</taxon>
        <taxon>Bacillota</taxon>
        <taxon>Bacilli</taxon>
        <taxon>Lactobacillales</taxon>
        <taxon>Lactobacillaceae</taxon>
        <taxon>Furfurilactobacillus</taxon>
    </lineage>
</organism>
<reference evidence="5 6" key="1">
    <citation type="submission" date="2022-03" db="EMBL/GenBank/DDBJ databases">
        <title>Draft genome sequence of Furfurilactobacillus curtus JCM 31185.</title>
        <authorList>
            <person name="Suzuki S."/>
            <person name="Endo A."/>
            <person name="Kajikawa A."/>
        </authorList>
    </citation>
    <scope>NUCLEOTIDE SEQUENCE [LARGE SCALE GENOMIC DNA]</scope>
    <source>
        <strain evidence="5 6">JCM 31185</strain>
    </source>
</reference>
<evidence type="ECO:0000256" key="3">
    <source>
        <dbReference type="SAM" id="Phobius"/>
    </source>
</evidence>
<dbReference type="RefSeq" id="WP_407884448.1">
    <property type="nucleotide sequence ID" value="NZ_BQXO01000005.1"/>
</dbReference>
<dbReference type="Pfam" id="PF03358">
    <property type="entry name" value="FMN_red"/>
    <property type="match status" value="1"/>
</dbReference>
<dbReference type="InterPro" id="IPR051796">
    <property type="entry name" value="ISF_SsuE-like"/>
</dbReference>
<dbReference type="InterPro" id="IPR005025">
    <property type="entry name" value="FMN_Rdtase-like_dom"/>
</dbReference>
<proteinExistence type="predicted"/>
<evidence type="ECO:0000256" key="2">
    <source>
        <dbReference type="ARBA" id="ARBA00022643"/>
    </source>
</evidence>
<evidence type="ECO:0000313" key="5">
    <source>
        <dbReference type="EMBL" id="GKT06363.1"/>
    </source>
</evidence>
<feature type="transmembrane region" description="Helical" evidence="3">
    <location>
        <begin position="225"/>
        <end position="250"/>
    </location>
</feature>
<dbReference type="PANTHER" id="PTHR43278">
    <property type="entry name" value="NAD(P)H-DEPENDENT FMN-CONTAINING OXIDOREDUCTASE YWQN-RELATED"/>
    <property type="match status" value="1"/>
</dbReference>
<dbReference type="Proteomes" id="UP001628078">
    <property type="component" value="Unassembled WGS sequence"/>
</dbReference>
<dbReference type="EMBL" id="BQXO01000005">
    <property type="protein sequence ID" value="GKT06363.1"/>
    <property type="molecule type" value="Genomic_DNA"/>
</dbReference>
<evidence type="ECO:0000313" key="6">
    <source>
        <dbReference type="Proteomes" id="UP001628078"/>
    </source>
</evidence>
<dbReference type="InterPro" id="IPR029039">
    <property type="entry name" value="Flavoprotein-like_sf"/>
</dbReference>
<keyword evidence="3" id="KW-0472">Membrane</keyword>
<dbReference type="SUPFAM" id="SSF52218">
    <property type="entry name" value="Flavoproteins"/>
    <property type="match status" value="1"/>
</dbReference>
<keyword evidence="1" id="KW-0285">Flavoprotein</keyword>
<sequence length="254" mass="28671">MKVLGILGAHKEHGVTAQLLTATLASVPAPHETELIYLADYDIHPDTGIPNPVLDALTEKLLTSDVWIFAAPTYWGGLSGIMKHFLDCLRWRLVRIDHVGDAHPDRFKNKHYLSITDCYISPLDNLFTGVTDATFRQIDTVMNAAGLIKIHEIVCPGTLKNGDRIPEQTLNTCRKWGVKLPNKAKRDDNTMKRYVELFMMIAIMSLITMGIQTGLAPVIAQTNFWLNWAVFVIIFFTLLAIILHVVTFMVHRRH</sequence>
<dbReference type="Gene3D" id="3.40.50.360">
    <property type="match status" value="1"/>
</dbReference>
<evidence type="ECO:0000259" key="4">
    <source>
        <dbReference type="Pfam" id="PF03358"/>
    </source>
</evidence>
<keyword evidence="6" id="KW-1185">Reference proteome</keyword>
<feature type="transmembrane region" description="Helical" evidence="3">
    <location>
        <begin position="194"/>
        <end position="219"/>
    </location>
</feature>
<keyword evidence="3" id="KW-0812">Transmembrane</keyword>
<accession>A0ABQ5JP70</accession>
<keyword evidence="2" id="KW-0288">FMN</keyword>
<gene>
    <name evidence="5" type="ORF">JCM31185_16500</name>
</gene>
<name>A0ABQ5JP70_9LACO</name>
<keyword evidence="3" id="KW-1133">Transmembrane helix</keyword>
<feature type="domain" description="NADPH-dependent FMN reductase-like" evidence="4">
    <location>
        <begin position="1"/>
        <end position="102"/>
    </location>
</feature>
<evidence type="ECO:0000256" key="1">
    <source>
        <dbReference type="ARBA" id="ARBA00022630"/>
    </source>
</evidence>
<comment type="caution">
    <text evidence="5">The sequence shown here is derived from an EMBL/GenBank/DDBJ whole genome shotgun (WGS) entry which is preliminary data.</text>
</comment>
<protein>
    <submittedName>
        <fullName evidence="5">FMN reductase</fullName>
    </submittedName>
</protein>